<dbReference type="KEGG" id="rhoz:GXP67_09180"/>
<dbReference type="EMBL" id="CP048222">
    <property type="protein sequence ID" value="QHT66817.1"/>
    <property type="molecule type" value="Genomic_DNA"/>
</dbReference>
<dbReference type="AlphaFoldDB" id="A0A6C0GFT4"/>
<protein>
    <submittedName>
        <fullName evidence="1">Uncharacterized protein</fullName>
    </submittedName>
</protein>
<organism evidence="1 2">
    <name type="scientific">Rhodocytophaga rosea</name>
    <dbReference type="NCBI Taxonomy" id="2704465"/>
    <lineage>
        <taxon>Bacteria</taxon>
        <taxon>Pseudomonadati</taxon>
        <taxon>Bacteroidota</taxon>
        <taxon>Cytophagia</taxon>
        <taxon>Cytophagales</taxon>
        <taxon>Rhodocytophagaceae</taxon>
        <taxon>Rhodocytophaga</taxon>
    </lineage>
</organism>
<gene>
    <name evidence="1" type="ORF">GXP67_09180</name>
</gene>
<dbReference type="RefSeq" id="WP_162442869.1">
    <property type="nucleotide sequence ID" value="NZ_CP048222.1"/>
</dbReference>
<accession>A0A6C0GFT4</accession>
<proteinExistence type="predicted"/>
<evidence type="ECO:0000313" key="2">
    <source>
        <dbReference type="Proteomes" id="UP000480178"/>
    </source>
</evidence>
<keyword evidence="2" id="KW-1185">Reference proteome</keyword>
<reference evidence="1 2" key="1">
    <citation type="submission" date="2020-01" db="EMBL/GenBank/DDBJ databases">
        <authorList>
            <person name="Kim M.K."/>
        </authorList>
    </citation>
    <scope>NUCLEOTIDE SEQUENCE [LARGE SCALE GENOMIC DNA]</scope>
    <source>
        <strain evidence="1 2">172606-1</strain>
    </source>
</reference>
<evidence type="ECO:0000313" key="1">
    <source>
        <dbReference type="EMBL" id="QHT66817.1"/>
    </source>
</evidence>
<sequence length="227" mass="25410">MFLNHLRNPFLNAEISDTNFGKLASTHIERLKAGNSSNRYDALITLTEPLYQAFVGTLFTGSGSSSTKESKTMRTNETLNALKAYIGRKEGVIADKFPRNSPVYQEFFPQGLSEYRNASKKNLQVVAERFVKAAQTHSAVIGKDIAKEAQSLMDAYVNCRTEQLQAIGSLKGISSESKSKRKALAIQLYKNLLYILLENAEQTGQVKDYFDISFLRKVRKEEKPLAA</sequence>
<name>A0A6C0GFT4_9BACT</name>
<dbReference type="Proteomes" id="UP000480178">
    <property type="component" value="Chromosome"/>
</dbReference>